<organism evidence="4 5">
    <name type="scientific">Sungouiella intermedia</name>
    <dbReference type="NCBI Taxonomy" id="45354"/>
    <lineage>
        <taxon>Eukaryota</taxon>
        <taxon>Fungi</taxon>
        <taxon>Dikarya</taxon>
        <taxon>Ascomycota</taxon>
        <taxon>Saccharomycotina</taxon>
        <taxon>Pichiomycetes</taxon>
        <taxon>Metschnikowiaceae</taxon>
        <taxon>Sungouiella</taxon>
    </lineage>
</organism>
<name>A0A1L0BXN3_9ASCO</name>
<dbReference type="FunFam" id="1.10.10.10:FF:000422">
    <property type="entry name" value="DNA-binding protein RFX7"/>
    <property type="match status" value="1"/>
</dbReference>
<dbReference type="GO" id="GO:0000978">
    <property type="term" value="F:RNA polymerase II cis-regulatory region sequence-specific DNA binding"/>
    <property type="evidence" value="ECO:0007669"/>
    <property type="project" value="TreeGrafter"/>
</dbReference>
<dbReference type="GO" id="GO:0000981">
    <property type="term" value="F:DNA-binding transcription factor activity, RNA polymerase II-specific"/>
    <property type="evidence" value="ECO:0007669"/>
    <property type="project" value="TreeGrafter"/>
</dbReference>
<dbReference type="InterPro" id="IPR057321">
    <property type="entry name" value="RFX1-4/6/8-like_BCD"/>
</dbReference>
<dbReference type="InterPro" id="IPR036390">
    <property type="entry name" value="WH_DNA-bd_sf"/>
</dbReference>
<dbReference type="AlphaFoldDB" id="A0A1L0BXN3"/>
<proteinExistence type="predicted"/>
<dbReference type="PANTHER" id="PTHR12619:SF5">
    <property type="entry name" value="TRANSCRIPTION FACTOR RFX4"/>
    <property type="match status" value="1"/>
</dbReference>
<dbReference type="Gene3D" id="1.10.10.10">
    <property type="entry name" value="Winged helix-like DNA-binding domain superfamily/Winged helix DNA-binding domain"/>
    <property type="match status" value="1"/>
</dbReference>
<feature type="domain" description="RFX-type winged-helix" evidence="3">
    <location>
        <begin position="347"/>
        <end position="422"/>
    </location>
</feature>
<protein>
    <submittedName>
        <fullName evidence="4">CIC11C00000000858</fullName>
    </submittedName>
</protein>
<evidence type="ECO:0000256" key="2">
    <source>
        <dbReference type="SAM" id="MobiDB-lite"/>
    </source>
</evidence>
<evidence type="ECO:0000256" key="1">
    <source>
        <dbReference type="ARBA" id="ARBA00023125"/>
    </source>
</evidence>
<dbReference type="InterPro" id="IPR039779">
    <property type="entry name" value="RFX-like"/>
</dbReference>
<dbReference type="PANTHER" id="PTHR12619">
    <property type="entry name" value="RFX TRANSCRIPTION FACTOR FAMILY"/>
    <property type="match status" value="1"/>
</dbReference>
<feature type="region of interest" description="Disordered" evidence="2">
    <location>
        <begin position="264"/>
        <end position="290"/>
    </location>
</feature>
<feature type="compositionally biased region" description="Polar residues" evidence="2">
    <location>
        <begin position="264"/>
        <end position="275"/>
    </location>
</feature>
<dbReference type="SUPFAM" id="SSF46785">
    <property type="entry name" value="Winged helix' DNA-binding domain"/>
    <property type="match status" value="1"/>
</dbReference>
<evidence type="ECO:0000313" key="5">
    <source>
        <dbReference type="Proteomes" id="UP000182259"/>
    </source>
</evidence>
<accession>A0A1L0BXN3</accession>
<dbReference type="InterPro" id="IPR003150">
    <property type="entry name" value="DNA-bd_RFX"/>
</dbReference>
<keyword evidence="1" id="KW-0238">DNA-binding</keyword>
<sequence length="853" mass="96080">MNHNNDQIPLRPSSRGPQDHLARQHYAYPDYLFPQQNLHQDAERPPADHQSLDTTSQSLGAAFQQYPSGNDLAFSPIGNPLAIYDYPPPTHPLAVQHQQPKVEYAFQFNQLPSERQAPGQNVHTPVHRSPIRNQKAPQQMAHHMSPSYRVSHMSPNQTGHMTPALQISQVLPLGQLAPSVHLSPHGIQTSVSRGMGQSISPTGPAMVHHPLQDGSPVVQSNMLRTHSNPHISTLQQMSEVVPLMSGSIKEEVNSPHFAYSELGSSLQERSMSSEPLSRKRTRTEGPEDPDATLKALTLKVGALPLRDLASKIKNLESNDLELKSDALVSALIVSKDTKQDMPLQVFAMCWVQLACESSHTSVVPRNRIYARYVQQCATSNLSPLAPANFGKVLRVLFPNLKTRRLGMRGKSKYHYCGIKLIGDQSQAGSPRSTYSIGLDSPQSLNPQTPPFAGSPSVSNSWGTPFSSMQVQEYFQVVDLKYLPTLFTDIEMSMANDFMNQPLSIPSIYPYLPKEEEMDYDIADTLHSLYTVHCTSLFELLRYMQVDKMFGMTSPFIAILTTPVIKLYTSESTLEWVKVCDMIMYRAMLKMLTRLHLLTVPDEILLPLKEVVRNYVNKLSEAYNSKFPKPFRMMKLAVARQFVQILKRLIKCIETGSSAAKILSNTNEKNVMLADWLQLDMHEIVMREVPCALDNSETLIEILDTKLVKLFEDIGPLESPVLKPYASFLFELPSKFSKLNPWLFTLVCSNLLTTCLREMSLSGARSFGSWWVVRCWVDEYLSWCLELGGFLYDEFRPDFEDAIKEEHERPISANVSASLETTGQEQAKTTSFVDLLDGLQGELRMHYHESDWLS</sequence>
<dbReference type="Proteomes" id="UP000182259">
    <property type="component" value="Chromosome IV"/>
</dbReference>
<dbReference type="Pfam" id="PF25340">
    <property type="entry name" value="BCD_RFX"/>
    <property type="match status" value="1"/>
</dbReference>
<dbReference type="Pfam" id="PF02257">
    <property type="entry name" value="RFX_DNA_binding"/>
    <property type="match status" value="1"/>
</dbReference>
<evidence type="ECO:0000259" key="3">
    <source>
        <dbReference type="PROSITE" id="PS51526"/>
    </source>
</evidence>
<dbReference type="EMBL" id="LT635767">
    <property type="protein sequence ID" value="SGZ56113.1"/>
    <property type="molecule type" value="Genomic_DNA"/>
</dbReference>
<feature type="region of interest" description="Disordered" evidence="2">
    <location>
        <begin position="1"/>
        <end position="23"/>
    </location>
</feature>
<evidence type="ECO:0000313" key="4">
    <source>
        <dbReference type="EMBL" id="SGZ56113.1"/>
    </source>
</evidence>
<dbReference type="PROSITE" id="PS51526">
    <property type="entry name" value="RFX_DBD"/>
    <property type="match status" value="1"/>
</dbReference>
<dbReference type="InterPro" id="IPR036388">
    <property type="entry name" value="WH-like_DNA-bd_sf"/>
</dbReference>
<reference evidence="4 5" key="1">
    <citation type="submission" date="2016-10" db="EMBL/GenBank/DDBJ databases">
        <authorList>
            <person name="de Groot N.N."/>
        </authorList>
    </citation>
    <scope>NUCLEOTIDE SEQUENCE [LARGE SCALE GENOMIC DNA]</scope>
    <source>
        <strain evidence="4 5">PYCC 4715</strain>
    </source>
</reference>
<gene>
    <name evidence="4" type="ORF">SAMEA4029009_CIC11G00000000858</name>
</gene>